<name>A0ABD0KZL7_9CAEN</name>
<evidence type="ECO:0000313" key="2">
    <source>
        <dbReference type="EMBL" id="KAK7492665.1"/>
    </source>
</evidence>
<proteinExistence type="predicted"/>
<sequence>MNTSATKDREKDASTASENKPVVVKVVPLHQSKHIDAYLESPAIFGGVDGDGNGYWCISDTSDKHRLCIPPPQANNSTIKNICFRCYCT</sequence>
<dbReference type="EMBL" id="JACVVK020000101">
    <property type="protein sequence ID" value="KAK7492665.1"/>
    <property type="molecule type" value="Genomic_DNA"/>
</dbReference>
<reference evidence="2 3" key="1">
    <citation type="journal article" date="2023" name="Sci. Data">
        <title>Genome assembly of the Korean intertidal mud-creeper Batillaria attramentaria.</title>
        <authorList>
            <person name="Patra A.K."/>
            <person name="Ho P.T."/>
            <person name="Jun S."/>
            <person name="Lee S.J."/>
            <person name="Kim Y."/>
            <person name="Won Y.J."/>
        </authorList>
    </citation>
    <scope>NUCLEOTIDE SEQUENCE [LARGE SCALE GENOMIC DNA]</scope>
    <source>
        <strain evidence="2">Wonlab-2016</strain>
    </source>
</reference>
<organism evidence="2 3">
    <name type="scientific">Batillaria attramentaria</name>
    <dbReference type="NCBI Taxonomy" id="370345"/>
    <lineage>
        <taxon>Eukaryota</taxon>
        <taxon>Metazoa</taxon>
        <taxon>Spiralia</taxon>
        <taxon>Lophotrochozoa</taxon>
        <taxon>Mollusca</taxon>
        <taxon>Gastropoda</taxon>
        <taxon>Caenogastropoda</taxon>
        <taxon>Sorbeoconcha</taxon>
        <taxon>Cerithioidea</taxon>
        <taxon>Batillariidae</taxon>
        <taxon>Batillaria</taxon>
    </lineage>
</organism>
<keyword evidence="3" id="KW-1185">Reference proteome</keyword>
<accession>A0ABD0KZL7</accession>
<feature type="region of interest" description="Disordered" evidence="1">
    <location>
        <begin position="1"/>
        <end position="20"/>
    </location>
</feature>
<evidence type="ECO:0000256" key="1">
    <source>
        <dbReference type="SAM" id="MobiDB-lite"/>
    </source>
</evidence>
<dbReference type="Proteomes" id="UP001519460">
    <property type="component" value="Unassembled WGS sequence"/>
</dbReference>
<gene>
    <name evidence="2" type="ORF">BaRGS_00016144</name>
</gene>
<feature type="compositionally biased region" description="Basic and acidic residues" evidence="1">
    <location>
        <begin position="1"/>
        <end position="13"/>
    </location>
</feature>
<dbReference type="AlphaFoldDB" id="A0ABD0KZL7"/>
<comment type="caution">
    <text evidence="2">The sequence shown here is derived from an EMBL/GenBank/DDBJ whole genome shotgun (WGS) entry which is preliminary data.</text>
</comment>
<evidence type="ECO:0000313" key="3">
    <source>
        <dbReference type="Proteomes" id="UP001519460"/>
    </source>
</evidence>
<protein>
    <submittedName>
        <fullName evidence="2">Uncharacterized protein</fullName>
    </submittedName>
</protein>